<evidence type="ECO:0000256" key="1">
    <source>
        <dbReference type="ARBA" id="ARBA00001917"/>
    </source>
</evidence>
<protein>
    <submittedName>
        <fullName evidence="6">Flavin reductase family protein</fullName>
        <ecNumber evidence="6">1.5.1.-</ecNumber>
    </submittedName>
</protein>
<sequence>MDFDMRALPKASRYKILGSCVTPRPIAWVTSRSADGLVNAAPYSFFNVLGDEPPTIALGMLRHGEGRLKDTPRNIVETGEFVVNLVSEDHGQAMNLTCIDAPADVSEVELAGLQLPASIQVAPPRIATAPASFECRVLHAIETGPDQMAVIGEVVHAHVRDEFIEDPERLYIDTLAMKLLARMHGAGWYSRQTDLIQMTRPTWAERMADGAA</sequence>
<organism evidence="6 7">
    <name type="scientific">Sphingomonas oryzagri</name>
    <dbReference type="NCBI Taxonomy" id="3042314"/>
    <lineage>
        <taxon>Bacteria</taxon>
        <taxon>Pseudomonadati</taxon>
        <taxon>Pseudomonadota</taxon>
        <taxon>Alphaproteobacteria</taxon>
        <taxon>Sphingomonadales</taxon>
        <taxon>Sphingomonadaceae</taxon>
        <taxon>Sphingomonas</taxon>
    </lineage>
</organism>
<dbReference type="Proteomes" id="UP001160625">
    <property type="component" value="Unassembled WGS sequence"/>
</dbReference>
<dbReference type="SMART" id="SM00903">
    <property type="entry name" value="Flavin_Reduct"/>
    <property type="match status" value="1"/>
</dbReference>
<keyword evidence="2" id="KW-0285">Flavoprotein</keyword>
<proteinExistence type="inferred from homology"/>
<accession>A0ABT6N4B2</accession>
<comment type="similarity">
    <text evidence="4">Belongs to the flavoredoxin family.</text>
</comment>
<keyword evidence="6" id="KW-0560">Oxidoreductase</keyword>
<comment type="caution">
    <text evidence="6">The sequence shown here is derived from an EMBL/GenBank/DDBJ whole genome shotgun (WGS) entry which is preliminary data.</text>
</comment>
<evidence type="ECO:0000259" key="5">
    <source>
        <dbReference type="SMART" id="SM00903"/>
    </source>
</evidence>
<feature type="domain" description="Flavin reductase like" evidence="5">
    <location>
        <begin position="19"/>
        <end position="173"/>
    </location>
</feature>
<gene>
    <name evidence="6" type="ORF">QGN17_14795</name>
</gene>
<dbReference type="PANTHER" id="PTHR33798">
    <property type="entry name" value="FLAVOPROTEIN OXYGENASE"/>
    <property type="match status" value="1"/>
</dbReference>
<name>A0ABT6N4B2_9SPHN</name>
<dbReference type="Gene3D" id="2.30.110.10">
    <property type="entry name" value="Electron Transport, Fmn-binding Protein, Chain A"/>
    <property type="match status" value="1"/>
</dbReference>
<evidence type="ECO:0000256" key="4">
    <source>
        <dbReference type="ARBA" id="ARBA00038054"/>
    </source>
</evidence>
<evidence type="ECO:0000313" key="7">
    <source>
        <dbReference type="Proteomes" id="UP001160625"/>
    </source>
</evidence>
<evidence type="ECO:0000256" key="3">
    <source>
        <dbReference type="ARBA" id="ARBA00022643"/>
    </source>
</evidence>
<dbReference type="InterPro" id="IPR012349">
    <property type="entry name" value="Split_barrel_FMN-bd"/>
</dbReference>
<dbReference type="GO" id="GO:0016491">
    <property type="term" value="F:oxidoreductase activity"/>
    <property type="evidence" value="ECO:0007669"/>
    <property type="project" value="UniProtKB-KW"/>
</dbReference>
<comment type="cofactor">
    <cofactor evidence="1">
        <name>FMN</name>
        <dbReference type="ChEBI" id="CHEBI:58210"/>
    </cofactor>
</comment>
<dbReference type="RefSeq" id="WP_281045365.1">
    <property type="nucleotide sequence ID" value="NZ_JARYGZ010000002.1"/>
</dbReference>
<keyword evidence="3" id="KW-0288">FMN</keyword>
<reference evidence="6" key="1">
    <citation type="submission" date="2023-04" db="EMBL/GenBank/DDBJ databases">
        <title>Sphingomonas sp. MAHUQ-71 isolated from rice field.</title>
        <authorList>
            <person name="Huq M.A."/>
        </authorList>
    </citation>
    <scope>NUCLEOTIDE SEQUENCE</scope>
    <source>
        <strain evidence="6">MAHUQ-71</strain>
    </source>
</reference>
<dbReference type="InterPro" id="IPR002563">
    <property type="entry name" value="Flavin_Rdtase-like_dom"/>
</dbReference>
<evidence type="ECO:0000256" key="2">
    <source>
        <dbReference type="ARBA" id="ARBA00022630"/>
    </source>
</evidence>
<evidence type="ECO:0000313" key="6">
    <source>
        <dbReference type="EMBL" id="MDH7640002.1"/>
    </source>
</evidence>
<dbReference type="EMBL" id="JARYGZ010000002">
    <property type="protein sequence ID" value="MDH7640002.1"/>
    <property type="molecule type" value="Genomic_DNA"/>
</dbReference>
<dbReference type="EC" id="1.5.1.-" evidence="6"/>
<dbReference type="SUPFAM" id="SSF50475">
    <property type="entry name" value="FMN-binding split barrel"/>
    <property type="match status" value="1"/>
</dbReference>
<dbReference type="Pfam" id="PF01613">
    <property type="entry name" value="Flavin_Reduct"/>
    <property type="match status" value="1"/>
</dbReference>
<keyword evidence="7" id="KW-1185">Reference proteome</keyword>
<dbReference type="PANTHER" id="PTHR33798:SF5">
    <property type="entry name" value="FLAVIN REDUCTASE LIKE DOMAIN-CONTAINING PROTEIN"/>
    <property type="match status" value="1"/>
</dbReference>